<name>A0A0A9B4V9_ARUDO</name>
<protein>
    <submittedName>
        <fullName evidence="1">Uncharacterized protein</fullName>
    </submittedName>
</protein>
<organism evidence="1">
    <name type="scientific">Arundo donax</name>
    <name type="common">Giant reed</name>
    <name type="synonym">Donax arundinaceus</name>
    <dbReference type="NCBI Taxonomy" id="35708"/>
    <lineage>
        <taxon>Eukaryota</taxon>
        <taxon>Viridiplantae</taxon>
        <taxon>Streptophyta</taxon>
        <taxon>Embryophyta</taxon>
        <taxon>Tracheophyta</taxon>
        <taxon>Spermatophyta</taxon>
        <taxon>Magnoliopsida</taxon>
        <taxon>Liliopsida</taxon>
        <taxon>Poales</taxon>
        <taxon>Poaceae</taxon>
        <taxon>PACMAD clade</taxon>
        <taxon>Arundinoideae</taxon>
        <taxon>Arundineae</taxon>
        <taxon>Arundo</taxon>
    </lineage>
</organism>
<sequence>MLPLQPTHHPTL</sequence>
<accession>A0A0A9B4V9</accession>
<reference evidence="1" key="2">
    <citation type="journal article" date="2015" name="Data Brief">
        <title>Shoot transcriptome of the giant reed, Arundo donax.</title>
        <authorList>
            <person name="Barrero R.A."/>
            <person name="Guerrero F.D."/>
            <person name="Moolhuijzen P."/>
            <person name="Goolsby J.A."/>
            <person name="Tidwell J."/>
            <person name="Bellgard S.E."/>
            <person name="Bellgard M.I."/>
        </authorList>
    </citation>
    <scope>NUCLEOTIDE SEQUENCE</scope>
    <source>
        <tissue evidence="1">Shoot tissue taken approximately 20 cm above the soil surface</tissue>
    </source>
</reference>
<evidence type="ECO:0000313" key="1">
    <source>
        <dbReference type="EMBL" id="JAD58416.1"/>
    </source>
</evidence>
<proteinExistence type="predicted"/>
<reference evidence="1" key="1">
    <citation type="submission" date="2014-09" db="EMBL/GenBank/DDBJ databases">
        <authorList>
            <person name="Magalhaes I.L.F."/>
            <person name="Oliveira U."/>
            <person name="Santos F.R."/>
            <person name="Vidigal T.H.D.A."/>
            <person name="Brescovit A.D."/>
            <person name="Santos A.J."/>
        </authorList>
    </citation>
    <scope>NUCLEOTIDE SEQUENCE</scope>
    <source>
        <tissue evidence="1">Shoot tissue taken approximately 20 cm above the soil surface</tissue>
    </source>
</reference>
<dbReference type="EMBL" id="GBRH01239479">
    <property type="protein sequence ID" value="JAD58416.1"/>
    <property type="molecule type" value="Transcribed_RNA"/>
</dbReference>